<name>A0A8D9F4Y1_9HEMI</name>
<dbReference type="AlphaFoldDB" id="A0A8D9F4Y1"/>
<reference evidence="1" key="1">
    <citation type="submission" date="2021-05" db="EMBL/GenBank/DDBJ databases">
        <authorList>
            <person name="Alioto T."/>
            <person name="Alioto T."/>
            <person name="Gomez Garrido J."/>
        </authorList>
    </citation>
    <scope>NUCLEOTIDE SEQUENCE</scope>
</reference>
<evidence type="ECO:0000313" key="1">
    <source>
        <dbReference type="EMBL" id="CAG6777823.1"/>
    </source>
</evidence>
<proteinExistence type="predicted"/>
<organism evidence="1">
    <name type="scientific">Cacopsylla melanoneura</name>
    <dbReference type="NCBI Taxonomy" id="428564"/>
    <lineage>
        <taxon>Eukaryota</taxon>
        <taxon>Metazoa</taxon>
        <taxon>Ecdysozoa</taxon>
        <taxon>Arthropoda</taxon>
        <taxon>Hexapoda</taxon>
        <taxon>Insecta</taxon>
        <taxon>Pterygota</taxon>
        <taxon>Neoptera</taxon>
        <taxon>Paraneoptera</taxon>
        <taxon>Hemiptera</taxon>
        <taxon>Sternorrhyncha</taxon>
        <taxon>Psylloidea</taxon>
        <taxon>Psyllidae</taxon>
        <taxon>Psyllinae</taxon>
        <taxon>Cacopsylla</taxon>
    </lineage>
</organism>
<accession>A0A8D9F4Y1</accession>
<sequence>MFSTSIYIFLHQSGRGNSAKSDDRTLPILMSTQGDYLIRKTSQQLVSQTQSTTLIGKSTSPPEGNYSDSLEQIGSAKIKPNHNVPVTYTPDNIKLIKPTMT</sequence>
<protein>
    <submittedName>
        <fullName evidence="1">Uncharacterized protein</fullName>
    </submittedName>
</protein>
<dbReference type="EMBL" id="HBUF01607244">
    <property type="protein sequence ID" value="CAG6777823.1"/>
    <property type="molecule type" value="Transcribed_RNA"/>
</dbReference>